<dbReference type="InterPro" id="IPR050099">
    <property type="entry name" value="SIS_GmhA/DiaA_subfam"/>
</dbReference>
<evidence type="ECO:0000313" key="4">
    <source>
        <dbReference type="Proteomes" id="UP001470023"/>
    </source>
</evidence>
<dbReference type="InterPro" id="IPR046348">
    <property type="entry name" value="SIS_dom_sf"/>
</dbReference>
<accession>A0ABV1TYK5</accession>
<feature type="compositionally biased region" description="Low complexity" evidence="1">
    <location>
        <begin position="251"/>
        <end position="266"/>
    </location>
</feature>
<dbReference type="PANTHER" id="PTHR30390">
    <property type="entry name" value="SEDOHEPTULOSE 7-PHOSPHATE ISOMERASE / DNAA INITIATOR-ASSOCIATING FACTOR FOR REPLICATION INITIATION"/>
    <property type="match status" value="1"/>
</dbReference>
<dbReference type="InterPro" id="IPR001347">
    <property type="entry name" value="SIS_dom"/>
</dbReference>
<dbReference type="PROSITE" id="PS51464">
    <property type="entry name" value="SIS"/>
    <property type="match status" value="1"/>
</dbReference>
<dbReference type="InterPro" id="IPR035461">
    <property type="entry name" value="GmhA/DiaA"/>
</dbReference>
<gene>
    <name evidence="3" type="ORF">ABT272_02190</name>
</gene>
<comment type="caution">
    <text evidence="3">The sequence shown here is derived from an EMBL/GenBank/DDBJ whole genome shotgun (WGS) entry which is preliminary data.</text>
</comment>
<dbReference type="EMBL" id="JBEPAZ010000001">
    <property type="protein sequence ID" value="MER6426551.1"/>
    <property type="molecule type" value="Genomic_DNA"/>
</dbReference>
<keyword evidence="4" id="KW-1185">Reference proteome</keyword>
<dbReference type="RefSeq" id="WP_263277224.1">
    <property type="nucleotide sequence ID" value="NZ_JBEPAZ010000001.1"/>
</dbReference>
<sequence>MKTVTGTTHCDDLAKALETFRWSGPLIARWGTELARRLGGGSRLLVAGNGGSAAQAQHLTAELVGRYRDDRPPFSAVALHADTSSTTAIANDYGVQEVFARQTAAHGRPGDVLLLLSTSGASANLLAAAERGRRLGMAVWALTGRAPNPLQLGADEALCVDAPVAATVQELHLVAVHMLCEAFDEAVGRGEADRAEAGRVDAGRAGTAADDLPGSAGRPEADDPPGVDGAPCPDGKPGVVGRLVGRARTVGRAAPHRPAAPGKGHV</sequence>
<dbReference type="PANTHER" id="PTHR30390:SF6">
    <property type="entry name" value="DNAA INITIATOR-ASSOCIATING PROTEIN DIAA"/>
    <property type="match status" value="1"/>
</dbReference>
<feature type="domain" description="SIS" evidence="2">
    <location>
        <begin position="34"/>
        <end position="189"/>
    </location>
</feature>
<dbReference type="Pfam" id="PF13580">
    <property type="entry name" value="SIS_2"/>
    <property type="match status" value="1"/>
</dbReference>
<evidence type="ECO:0000256" key="1">
    <source>
        <dbReference type="SAM" id="MobiDB-lite"/>
    </source>
</evidence>
<dbReference type="Proteomes" id="UP001470023">
    <property type="component" value="Unassembled WGS sequence"/>
</dbReference>
<protein>
    <submittedName>
        <fullName evidence="3">SIS domain-containing protein</fullName>
    </submittedName>
</protein>
<dbReference type="CDD" id="cd05006">
    <property type="entry name" value="SIS_GmhA"/>
    <property type="match status" value="1"/>
</dbReference>
<feature type="region of interest" description="Disordered" evidence="1">
    <location>
        <begin position="194"/>
        <end position="266"/>
    </location>
</feature>
<organism evidence="3 4">
    <name type="scientific">Streptomyces sp. 900105245</name>
    <dbReference type="NCBI Taxonomy" id="3154379"/>
    <lineage>
        <taxon>Bacteria</taxon>
        <taxon>Bacillati</taxon>
        <taxon>Actinomycetota</taxon>
        <taxon>Actinomycetes</taxon>
        <taxon>Kitasatosporales</taxon>
        <taxon>Streptomycetaceae</taxon>
        <taxon>Streptomyces</taxon>
    </lineage>
</organism>
<reference evidence="3 4" key="1">
    <citation type="submission" date="2024-06" db="EMBL/GenBank/DDBJ databases">
        <title>The Natural Products Discovery Center: Release of the First 8490 Sequenced Strains for Exploring Actinobacteria Biosynthetic Diversity.</title>
        <authorList>
            <person name="Kalkreuter E."/>
            <person name="Kautsar S.A."/>
            <person name="Yang D."/>
            <person name="Bader C.D."/>
            <person name="Teijaro C.N."/>
            <person name="Fluegel L."/>
            <person name="Davis C.M."/>
            <person name="Simpson J.R."/>
            <person name="Lauterbach L."/>
            <person name="Steele A.D."/>
            <person name="Gui C."/>
            <person name="Meng S."/>
            <person name="Li G."/>
            <person name="Viehrig K."/>
            <person name="Ye F."/>
            <person name="Su P."/>
            <person name="Kiefer A.F."/>
            <person name="Nichols A."/>
            <person name="Cepeda A.J."/>
            <person name="Yan W."/>
            <person name="Fan B."/>
            <person name="Jiang Y."/>
            <person name="Adhikari A."/>
            <person name="Zheng C.-J."/>
            <person name="Schuster L."/>
            <person name="Cowan T.M."/>
            <person name="Smanski M.J."/>
            <person name="Chevrette M.G."/>
            <person name="De Carvalho L.P.S."/>
            <person name="Shen B."/>
        </authorList>
    </citation>
    <scope>NUCLEOTIDE SEQUENCE [LARGE SCALE GENOMIC DNA]</scope>
    <source>
        <strain evidence="3 4">NPDC001166</strain>
    </source>
</reference>
<evidence type="ECO:0000259" key="2">
    <source>
        <dbReference type="PROSITE" id="PS51464"/>
    </source>
</evidence>
<dbReference type="SUPFAM" id="SSF53697">
    <property type="entry name" value="SIS domain"/>
    <property type="match status" value="1"/>
</dbReference>
<proteinExistence type="predicted"/>
<name>A0ABV1TYK5_9ACTN</name>
<evidence type="ECO:0000313" key="3">
    <source>
        <dbReference type="EMBL" id="MER6426551.1"/>
    </source>
</evidence>
<dbReference type="Gene3D" id="3.40.50.10490">
    <property type="entry name" value="Glucose-6-phosphate isomerase like protein, domain 1"/>
    <property type="match status" value="1"/>
</dbReference>